<comment type="similarity">
    <text evidence="1">Belongs to the outer membrane factor (OMF) (TC 1.B.17) family.</text>
</comment>
<evidence type="ECO:0000313" key="3">
    <source>
        <dbReference type="Proteomes" id="UP000324233"/>
    </source>
</evidence>
<dbReference type="PANTHER" id="PTHR30203:SF24">
    <property type="entry name" value="BLR4935 PROTEIN"/>
    <property type="match status" value="1"/>
</dbReference>
<dbReference type="PANTHER" id="PTHR30203">
    <property type="entry name" value="OUTER MEMBRANE CATION EFFLUX PROTEIN"/>
    <property type="match status" value="1"/>
</dbReference>
<dbReference type="AlphaFoldDB" id="A0A5B9W408"/>
<dbReference type="GO" id="GO:0015562">
    <property type="term" value="F:efflux transmembrane transporter activity"/>
    <property type="evidence" value="ECO:0007669"/>
    <property type="project" value="InterPro"/>
</dbReference>
<gene>
    <name evidence="2" type="primary">czcC_5</name>
    <name evidence="2" type="ORF">OJF2_33700</name>
</gene>
<organism evidence="2 3">
    <name type="scientific">Aquisphaera giovannonii</name>
    <dbReference type="NCBI Taxonomy" id="406548"/>
    <lineage>
        <taxon>Bacteria</taxon>
        <taxon>Pseudomonadati</taxon>
        <taxon>Planctomycetota</taxon>
        <taxon>Planctomycetia</taxon>
        <taxon>Isosphaerales</taxon>
        <taxon>Isosphaeraceae</taxon>
        <taxon>Aquisphaera</taxon>
    </lineage>
</organism>
<protein>
    <submittedName>
        <fullName evidence="2">Cobalt-zinc-cadmium resistance protein CzcC</fullName>
    </submittedName>
</protein>
<dbReference type="InterPro" id="IPR003423">
    <property type="entry name" value="OMP_efflux"/>
</dbReference>
<accession>A0A5B9W408</accession>
<evidence type="ECO:0000256" key="1">
    <source>
        <dbReference type="ARBA" id="ARBA00007613"/>
    </source>
</evidence>
<proteinExistence type="inferred from homology"/>
<evidence type="ECO:0000313" key="2">
    <source>
        <dbReference type="EMBL" id="QEH34825.1"/>
    </source>
</evidence>
<dbReference type="Proteomes" id="UP000324233">
    <property type="component" value="Chromosome"/>
</dbReference>
<reference evidence="2 3" key="1">
    <citation type="submission" date="2019-08" db="EMBL/GenBank/DDBJ databases">
        <title>Deep-cultivation of Planctomycetes and their phenomic and genomic characterization uncovers novel biology.</title>
        <authorList>
            <person name="Wiegand S."/>
            <person name="Jogler M."/>
            <person name="Boedeker C."/>
            <person name="Pinto D."/>
            <person name="Vollmers J."/>
            <person name="Rivas-Marin E."/>
            <person name="Kohn T."/>
            <person name="Peeters S.H."/>
            <person name="Heuer A."/>
            <person name="Rast P."/>
            <person name="Oberbeckmann S."/>
            <person name="Bunk B."/>
            <person name="Jeske O."/>
            <person name="Meyerdierks A."/>
            <person name="Storesund J.E."/>
            <person name="Kallscheuer N."/>
            <person name="Luecker S."/>
            <person name="Lage O.M."/>
            <person name="Pohl T."/>
            <person name="Merkel B.J."/>
            <person name="Hornburger P."/>
            <person name="Mueller R.-W."/>
            <person name="Bruemmer F."/>
            <person name="Labrenz M."/>
            <person name="Spormann A.M."/>
            <person name="Op den Camp H."/>
            <person name="Overmann J."/>
            <person name="Amann R."/>
            <person name="Jetten M.S.M."/>
            <person name="Mascher T."/>
            <person name="Medema M.H."/>
            <person name="Devos D.P."/>
            <person name="Kaster A.-K."/>
            <person name="Ovreas L."/>
            <person name="Rohde M."/>
            <person name="Galperin M.Y."/>
            <person name="Jogler C."/>
        </authorList>
    </citation>
    <scope>NUCLEOTIDE SEQUENCE [LARGE SCALE GENOMIC DNA]</scope>
    <source>
        <strain evidence="2 3">OJF2</strain>
    </source>
</reference>
<dbReference type="Pfam" id="PF02321">
    <property type="entry name" value="OEP"/>
    <property type="match status" value="2"/>
</dbReference>
<dbReference type="KEGG" id="agv:OJF2_33700"/>
<dbReference type="SUPFAM" id="SSF56954">
    <property type="entry name" value="Outer membrane efflux proteins (OEP)"/>
    <property type="match status" value="1"/>
</dbReference>
<dbReference type="RefSeq" id="WP_168221844.1">
    <property type="nucleotide sequence ID" value="NZ_CP042997.1"/>
</dbReference>
<sequence>MTLHSRLGLCGLVLAAASGLCGRPARGQGAATLADDIIAISAGERAKQRARDSTSLGPVHGAVERPFARVAGADEPRLGGRVSLPGTVDVLSAASRPDRAGTVTDRRPGILPPALPGRSAGAIPLYGPLELPAVEDEGPEGGLTLDQAMASVIRSNPQLMVKFQELPKAEADVLTAGLWGNPLVFASADSVPYGQYSPRRPGSNSYGVTFVQPFDVNGKIRARIHLAQTARNVLQAQYQDAVRLELERLHVAWLDALSARTTMQYLGTSLNGYAALLASIREQVTRQIVPASDLDTAEIQQETAAVAHEEAVTRYRQAKKRLAVLLNIPPARADAIELRGAVRDLAPPPPPAEELVRIALCQRPDLVANRLGVRSALANVDVQRRERFPDVFALYTPYGYNANNDTPGASGATSWGAGVFATVPLFNRNQGNIRRAERNVHQTQLEVSGLESQVVAEVEGAALEYASSRAAVDRFERAILTRARRVRDDKHRLYASGEEGLVTYLNAQRDYNESIRAYRDVLIRHRRSMLALNTAVGTRILP</sequence>
<name>A0A5B9W408_9BACT</name>
<dbReference type="Gene3D" id="1.20.1600.10">
    <property type="entry name" value="Outer membrane efflux proteins (OEP)"/>
    <property type="match status" value="1"/>
</dbReference>
<dbReference type="InterPro" id="IPR010131">
    <property type="entry name" value="MdtP/NodT-like"/>
</dbReference>
<dbReference type="EMBL" id="CP042997">
    <property type="protein sequence ID" value="QEH34825.1"/>
    <property type="molecule type" value="Genomic_DNA"/>
</dbReference>
<keyword evidence="3" id="KW-1185">Reference proteome</keyword>